<evidence type="ECO:0000313" key="1">
    <source>
        <dbReference type="EMBL" id="CAG8521474.1"/>
    </source>
</evidence>
<dbReference type="EMBL" id="CAJVQC010003094">
    <property type="protein sequence ID" value="CAG8521474.1"/>
    <property type="molecule type" value="Genomic_DNA"/>
</dbReference>
<organism evidence="1 2">
    <name type="scientific">Racocetra persica</name>
    <dbReference type="NCBI Taxonomy" id="160502"/>
    <lineage>
        <taxon>Eukaryota</taxon>
        <taxon>Fungi</taxon>
        <taxon>Fungi incertae sedis</taxon>
        <taxon>Mucoromycota</taxon>
        <taxon>Glomeromycotina</taxon>
        <taxon>Glomeromycetes</taxon>
        <taxon>Diversisporales</taxon>
        <taxon>Gigasporaceae</taxon>
        <taxon>Racocetra</taxon>
    </lineage>
</organism>
<evidence type="ECO:0000313" key="2">
    <source>
        <dbReference type="Proteomes" id="UP000789920"/>
    </source>
</evidence>
<gene>
    <name evidence="1" type="ORF">RPERSI_LOCUS2720</name>
</gene>
<reference evidence="1" key="1">
    <citation type="submission" date="2021-06" db="EMBL/GenBank/DDBJ databases">
        <authorList>
            <person name="Kallberg Y."/>
            <person name="Tangrot J."/>
            <person name="Rosling A."/>
        </authorList>
    </citation>
    <scope>NUCLEOTIDE SEQUENCE</scope>
    <source>
        <strain evidence="1">MA461A</strain>
    </source>
</reference>
<proteinExistence type="predicted"/>
<feature type="non-terminal residue" evidence="1">
    <location>
        <position position="953"/>
    </location>
</feature>
<keyword evidence="2" id="KW-1185">Reference proteome</keyword>
<comment type="caution">
    <text evidence="1">The sequence shown here is derived from an EMBL/GenBank/DDBJ whole genome shotgun (WGS) entry which is preliminary data.</text>
</comment>
<accession>A0ACA9LED6</accession>
<sequence>MLVVTECSNQLESVSDVKSYEYSDFKEIKRIGNGGFALVYSCMFQEEKYALKELNNNYLDDDKFKKIVSESSKNILLNDGKILIVNFGMLSDTTFIGSNMPGMAVRDKNSDIYNLGILLWELSNGIPSFATYYVTDIIQKIAKNKRERTFTNSPPDYVKLYESCWFPDPEKRLTLDNILNEIERLSVETSIEFVTVYEPLETFQPISYTPTEEVEKVKKFEKVETIHSISSKDNFESKWENDEDAKECRRCQKPFNTFFRRRHHCRRCGQVVCYECSSERIAMSQVVTPSGNEKTNKSSHRVCTLCYDIINAERAEDEKNAVTELNILLLGETGVGKSTFINAFANYMKFKNLDEAMHGKMDTLIPSMFSITDEYCDLRNIIVGQEDENEFITNRGMSSTQGCKSYKFRVDNNTEVRFIDTPGIGDTRGLNTDAKNFENILKYISQFDQLNGICILLKPNNARLTIMFRFCIQELLSHLHKGARDNIVFCFTNCRGTFYRPGDTLPALKKQLLNLKSKADVEITTDHNTLYCFDNESFRFLAAFKQNILFEETDKEIYAVSWKRSVDESNRLIRYFKSCKPHDIKDTISLNNARQIVMDLSKPLAEICQNIQINIALAEEKKEEIKKSDLTIADLKGKLHLPQIDLKPIQLNYPRTVCTSSSCVKTLTVGKTKMKKIDYITHCHKRCYLQGVECNIINNSALLGCTAMAGTKKCQVCGCLWNKHMHITYENEQISVDKVDENIKILISEKQSDQTIKAAYIKDLEKRINQLKEEKKTINKIIVKFALFLRQNAIAAFNDAYVDYLDHFINEEKIKKGANPNTYNNKVLEELETSRREYAEKMETIKDAIEADKVSSVPISPEDINKLEKQLLNLTISGQTLQKMKDETKRGQINSINYHEMHHHNSSRFSSMRQIFSPSPPKLNKLYNTSSLKLTICINTIYWVRVGIRNISR</sequence>
<dbReference type="Proteomes" id="UP000789920">
    <property type="component" value="Unassembled WGS sequence"/>
</dbReference>
<protein>
    <submittedName>
        <fullName evidence="1">2935_t:CDS:1</fullName>
    </submittedName>
</protein>
<name>A0ACA9LED6_9GLOM</name>